<evidence type="ECO:0000313" key="1">
    <source>
        <dbReference type="EMBL" id="KHN80729.1"/>
    </source>
</evidence>
<sequence length="135" mass="15567">MDAVQMALRKPKALTMKDVAASMRNLVAVQTERTQRMDRASTVVLKHVHKANMDVALMEKRLQEDRTKKVVLVSTPDMAVVQMVRLQLWDRIKRDAMIADMLSMVAVRMVRHELWGRIMLVVRRPQLHHSCLAAL</sequence>
<comment type="caution">
    <text evidence="1">The sequence shown here is derived from an EMBL/GenBank/DDBJ whole genome shotgun (WGS) entry which is preliminary data.</text>
</comment>
<dbReference type="EMBL" id="JPKZ01001680">
    <property type="protein sequence ID" value="KHN80729.1"/>
    <property type="molecule type" value="Genomic_DNA"/>
</dbReference>
<reference evidence="1 2" key="1">
    <citation type="submission" date="2014-11" db="EMBL/GenBank/DDBJ databases">
        <title>Genetic blueprint of the zoonotic pathogen Toxocara canis.</title>
        <authorList>
            <person name="Zhu X.-Q."/>
            <person name="Korhonen P.K."/>
            <person name="Cai H."/>
            <person name="Young N.D."/>
            <person name="Nejsum P."/>
            <person name="von Samson-Himmelstjerna G."/>
            <person name="Boag P.R."/>
            <person name="Tan P."/>
            <person name="Li Q."/>
            <person name="Min J."/>
            <person name="Yang Y."/>
            <person name="Wang X."/>
            <person name="Fang X."/>
            <person name="Hall R.S."/>
            <person name="Hofmann A."/>
            <person name="Sternberg P.W."/>
            <person name="Jex A.R."/>
            <person name="Gasser R.B."/>
        </authorList>
    </citation>
    <scope>NUCLEOTIDE SEQUENCE [LARGE SCALE GENOMIC DNA]</scope>
    <source>
        <strain evidence="1">PN_DK_2014</strain>
    </source>
</reference>
<evidence type="ECO:0000313" key="2">
    <source>
        <dbReference type="Proteomes" id="UP000031036"/>
    </source>
</evidence>
<organism evidence="1 2">
    <name type="scientific">Toxocara canis</name>
    <name type="common">Canine roundworm</name>
    <dbReference type="NCBI Taxonomy" id="6265"/>
    <lineage>
        <taxon>Eukaryota</taxon>
        <taxon>Metazoa</taxon>
        <taxon>Ecdysozoa</taxon>
        <taxon>Nematoda</taxon>
        <taxon>Chromadorea</taxon>
        <taxon>Rhabditida</taxon>
        <taxon>Spirurina</taxon>
        <taxon>Ascaridomorpha</taxon>
        <taxon>Ascaridoidea</taxon>
        <taxon>Toxocaridae</taxon>
        <taxon>Toxocara</taxon>
    </lineage>
</organism>
<dbReference type="Proteomes" id="UP000031036">
    <property type="component" value="Unassembled WGS sequence"/>
</dbReference>
<protein>
    <submittedName>
        <fullName evidence="1">Uncharacterized protein</fullName>
    </submittedName>
</protein>
<name>A0A0B2VH16_TOXCA</name>
<proteinExistence type="predicted"/>
<dbReference type="AlphaFoldDB" id="A0A0B2VH16"/>
<accession>A0A0B2VH16</accession>
<keyword evidence="2" id="KW-1185">Reference proteome</keyword>
<gene>
    <name evidence="1" type="ORF">Tcan_02742</name>
</gene>